<dbReference type="PROSITE" id="PS51688">
    <property type="entry name" value="ICA"/>
    <property type="match status" value="1"/>
</dbReference>
<proteinExistence type="predicted"/>
<dbReference type="KEGG" id="dfe:Dfer_3344"/>
<dbReference type="SUPFAM" id="SSF101967">
    <property type="entry name" value="Adhesin YadA, collagen-binding domain"/>
    <property type="match status" value="1"/>
</dbReference>
<evidence type="ECO:0000313" key="2">
    <source>
        <dbReference type="EMBL" id="ACT94555.1"/>
    </source>
</evidence>
<dbReference type="AlphaFoldDB" id="C6VS34"/>
<sequence>MITDNKMGLYIGNKWILHVADNGNVGIGADVATPEYRLDVDGRARMRHRGATAGIHFDNSTGVPSGFVGMVTDNKVGLYIGNKWAFQVTDLAGIAAGTNANCHGTNAIALGNGTWADGNESVAFGEGTMAKAWGAMTIGTWNNVQDNSVSTKAGLKASDRIFQIGNGTAFNNLSNAFTVLRNGYVGIGNESIMPSHILDVGGRARMRHNGSTAGIYFDNSQHNSVGFVGMSGDNSIGFYIGNDWKLQVYGNGGTLINGNLGVNGIISESSDRRLKRDFSPLSTSFEKLSKLEGYHYYWKDKERDQSLQTGLIAQDVETLFPELVKTDAKGFKSLNYTGLIPHLIESVKTLAALNAKLGSENAGIKSENVAIQALLAALTARLDQLAATVAPAGTTAK</sequence>
<accession>C6VS34</accession>
<dbReference type="InterPro" id="IPR008640">
    <property type="entry name" value="Adhesin_Head_dom"/>
</dbReference>
<dbReference type="Pfam" id="PF05658">
    <property type="entry name" value="YadA_head"/>
    <property type="match status" value="1"/>
</dbReference>
<dbReference type="HOGENOM" id="CLU_693955_0_0_10"/>
<dbReference type="InterPro" id="IPR030392">
    <property type="entry name" value="S74_ICA"/>
</dbReference>
<dbReference type="EMBL" id="CP001619">
    <property type="protein sequence ID" value="ACT94555.1"/>
    <property type="molecule type" value="Genomic_DNA"/>
</dbReference>
<dbReference type="Pfam" id="PF13884">
    <property type="entry name" value="Peptidase_S74"/>
    <property type="match status" value="1"/>
</dbReference>
<gene>
    <name evidence="2" type="ordered locus">Dfer_3344</name>
</gene>
<dbReference type="Proteomes" id="UP000002011">
    <property type="component" value="Chromosome"/>
</dbReference>
<dbReference type="InterPro" id="IPR011049">
    <property type="entry name" value="Serralysin-like_metalloprot_C"/>
</dbReference>
<evidence type="ECO:0000259" key="1">
    <source>
        <dbReference type="PROSITE" id="PS51688"/>
    </source>
</evidence>
<evidence type="ECO:0000313" key="3">
    <source>
        <dbReference type="Proteomes" id="UP000002011"/>
    </source>
</evidence>
<dbReference type="Gene3D" id="2.150.10.10">
    <property type="entry name" value="Serralysin-like metalloprotease, C-terminal"/>
    <property type="match status" value="1"/>
</dbReference>
<dbReference type="OrthoDB" id="1001730at2"/>
<dbReference type="eggNOG" id="COG2911">
    <property type="taxonomic scope" value="Bacteria"/>
</dbReference>
<keyword evidence="3" id="KW-1185">Reference proteome</keyword>
<dbReference type="STRING" id="471854.Dfer_3344"/>
<name>C6VS34_DYAFD</name>
<reference evidence="2 3" key="1">
    <citation type="journal article" date="2009" name="Stand. Genomic Sci.">
        <title>Complete genome sequence of Dyadobacter fermentans type strain (NS114).</title>
        <authorList>
            <person name="Lang E."/>
            <person name="Lapidus A."/>
            <person name="Chertkov O."/>
            <person name="Brettin T."/>
            <person name="Detter J.C."/>
            <person name="Han C."/>
            <person name="Copeland A."/>
            <person name="Glavina Del Rio T."/>
            <person name="Nolan M."/>
            <person name="Chen F."/>
            <person name="Lucas S."/>
            <person name="Tice H."/>
            <person name="Cheng J.F."/>
            <person name="Land M."/>
            <person name="Hauser L."/>
            <person name="Chang Y.J."/>
            <person name="Jeffries C.D."/>
            <person name="Kopitz M."/>
            <person name="Bruce D."/>
            <person name="Goodwin L."/>
            <person name="Pitluck S."/>
            <person name="Ovchinnikova G."/>
            <person name="Pati A."/>
            <person name="Ivanova N."/>
            <person name="Mavrommatis K."/>
            <person name="Chen A."/>
            <person name="Palaniappan K."/>
            <person name="Chain P."/>
            <person name="Bristow J."/>
            <person name="Eisen J.A."/>
            <person name="Markowitz V."/>
            <person name="Hugenholtz P."/>
            <person name="Goker M."/>
            <person name="Rohde M."/>
            <person name="Kyrpides N.C."/>
            <person name="Klenk H.P."/>
        </authorList>
    </citation>
    <scope>NUCLEOTIDE SEQUENCE [LARGE SCALE GENOMIC DNA]</scope>
    <source>
        <strain evidence="3">ATCC 700827 / DSM 18053 / CIP 107007 / KCTC 52180 / NS114</strain>
    </source>
</reference>
<dbReference type="RefSeq" id="WP_015812799.1">
    <property type="nucleotide sequence ID" value="NC_013037.1"/>
</dbReference>
<dbReference type="GO" id="GO:0019867">
    <property type="term" value="C:outer membrane"/>
    <property type="evidence" value="ECO:0007669"/>
    <property type="project" value="InterPro"/>
</dbReference>
<organism evidence="2 3">
    <name type="scientific">Dyadobacter fermentans (strain ATCC 700827 / DSM 18053 / CIP 107007 / KCTC 52180 / NS114)</name>
    <dbReference type="NCBI Taxonomy" id="471854"/>
    <lineage>
        <taxon>Bacteria</taxon>
        <taxon>Pseudomonadati</taxon>
        <taxon>Bacteroidota</taxon>
        <taxon>Cytophagia</taxon>
        <taxon>Cytophagales</taxon>
        <taxon>Spirosomataceae</taxon>
        <taxon>Dyadobacter</taxon>
    </lineage>
</organism>
<feature type="domain" description="Peptidase S74" evidence="1">
    <location>
        <begin position="270"/>
        <end position="361"/>
    </location>
</feature>
<protein>
    <recommendedName>
        <fullName evidence="1">Peptidase S74 domain-containing protein</fullName>
    </recommendedName>
</protein>